<name>A0A7H0I588_9ACTN</name>
<accession>A0A7H0I588</accession>
<protein>
    <submittedName>
        <fullName evidence="2">DUF3846 domain-containing protein</fullName>
    </submittedName>
</protein>
<dbReference type="KEGG" id="sgj:IAG43_33860"/>
<organism evidence="2 3">
    <name type="scientific">Streptomyces genisteinicus</name>
    <dbReference type="NCBI Taxonomy" id="2768068"/>
    <lineage>
        <taxon>Bacteria</taxon>
        <taxon>Bacillati</taxon>
        <taxon>Actinomycetota</taxon>
        <taxon>Actinomycetes</taxon>
        <taxon>Kitasatosporales</taxon>
        <taxon>Streptomycetaceae</taxon>
        <taxon>Streptomyces</taxon>
    </lineage>
</organism>
<dbReference type="EMBL" id="CP060827">
    <property type="protein sequence ID" value="QNP67954.1"/>
    <property type="molecule type" value="Genomic_DNA"/>
</dbReference>
<evidence type="ECO:0000313" key="2">
    <source>
        <dbReference type="EMBL" id="QNP67954.1"/>
    </source>
</evidence>
<dbReference type="Pfam" id="PF12957">
    <property type="entry name" value="DUF3846"/>
    <property type="match status" value="1"/>
</dbReference>
<reference evidence="2 3" key="1">
    <citation type="submission" date="2020-08" db="EMBL/GenBank/DDBJ databases">
        <title>A novel species.</title>
        <authorList>
            <person name="Gao J."/>
        </authorList>
    </citation>
    <scope>NUCLEOTIDE SEQUENCE [LARGE SCALE GENOMIC DNA]</scope>
    <source>
        <strain evidence="2 3">CRPJ-33</strain>
        <plasmid evidence="2 3">unnamed3</plasmid>
    </source>
</reference>
<geneLocation type="plasmid" evidence="2 3">
    <name>unnamed3</name>
</geneLocation>
<gene>
    <name evidence="2" type="ORF">IAG43_33860</name>
</gene>
<dbReference type="AlphaFoldDB" id="A0A7H0I588"/>
<evidence type="ECO:0000313" key="3">
    <source>
        <dbReference type="Proteomes" id="UP000516230"/>
    </source>
</evidence>
<keyword evidence="3" id="KW-1185">Reference proteome</keyword>
<dbReference type="InterPro" id="IPR024559">
    <property type="entry name" value="DUF3846"/>
</dbReference>
<keyword evidence="2" id="KW-0614">Plasmid</keyword>
<dbReference type="RefSeq" id="WP_187744997.1">
    <property type="nucleotide sequence ID" value="NZ_CP060827.1"/>
</dbReference>
<feature type="domain" description="DUF3846" evidence="1">
    <location>
        <begin position="7"/>
        <end position="110"/>
    </location>
</feature>
<dbReference type="Proteomes" id="UP000516230">
    <property type="component" value="Plasmid unnamed3"/>
</dbReference>
<sequence length="135" mass="14102">MSSTALALVLRPDRTATVISWPTTGTLATLHTAITCRNVEAVTLSPDLTMWVDEEGVPNGAEVNPSANLLALITGYMQPYFGTAVITGGPDTNGDTKGLTDDNVAALLELLGIDTPIPSPRTEPVSATIPGQRTK</sequence>
<evidence type="ECO:0000259" key="1">
    <source>
        <dbReference type="Pfam" id="PF12957"/>
    </source>
</evidence>
<proteinExistence type="predicted"/>